<dbReference type="EMBL" id="KZ613813">
    <property type="protein sequence ID" value="PMD59518.1"/>
    <property type="molecule type" value="Genomic_DNA"/>
</dbReference>
<organism evidence="1 2">
    <name type="scientific">Hyaloscypha bicolor E</name>
    <dbReference type="NCBI Taxonomy" id="1095630"/>
    <lineage>
        <taxon>Eukaryota</taxon>
        <taxon>Fungi</taxon>
        <taxon>Dikarya</taxon>
        <taxon>Ascomycota</taxon>
        <taxon>Pezizomycotina</taxon>
        <taxon>Leotiomycetes</taxon>
        <taxon>Helotiales</taxon>
        <taxon>Hyaloscyphaceae</taxon>
        <taxon>Hyaloscypha</taxon>
        <taxon>Hyaloscypha bicolor</taxon>
    </lineage>
</organism>
<dbReference type="GeneID" id="36596657"/>
<dbReference type="Proteomes" id="UP000235371">
    <property type="component" value="Unassembled WGS sequence"/>
</dbReference>
<reference evidence="1 2" key="1">
    <citation type="submission" date="2016-04" db="EMBL/GenBank/DDBJ databases">
        <title>A degradative enzymes factory behind the ericoid mycorrhizal symbiosis.</title>
        <authorList>
            <consortium name="DOE Joint Genome Institute"/>
            <person name="Martino E."/>
            <person name="Morin E."/>
            <person name="Grelet G."/>
            <person name="Kuo A."/>
            <person name="Kohler A."/>
            <person name="Daghino S."/>
            <person name="Barry K."/>
            <person name="Choi C."/>
            <person name="Cichocki N."/>
            <person name="Clum A."/>
            <person name="Copeland A."/>
            <person name="Hainaut M."/>
            <person name="Haridas S."/>
            <person name="Labutti K."/>
            <person name="Lindquist E."/>
            <person name="Lipzen A."/>
            <person name="Khouja H.-R."/>
            <person name="Murat C."/>
            <person name="Ohm R."/>
            <person name="Olson A."/>
            <person name="Spatafora J."/>
            <person name="Veneault-Fourrey C."/>
            <person name="Henrissat B."/>
            <person name="Grigoriev I."/>
            <person name="Martin F."/>
            <person name="Perotto S."/>
        </authorList>
    </citation>
    <scope>NUCLEOTIDE SEQUENCE [LARGE SCALE GENOMIC DNA]</scope>
    <source>
        <strain evidence="1 2">E</strain>
    </source>
</reference>
<proteinExistence type="predicted"/>
<dbReference type="AlphaFoldDB" id="A0A2J6T955"/>
<keyword evidence="2" id="KW-1185">Reference proteome</keyword>
<name>A0A2J6T955_9HELO</name>
<protein>
    <submittedName>
        <fullName evidence="1">Uncharacterized protein</fullName>
    </submittedName>
</protein>
<gene>
    <name evidence="1" type="ORF">K444DRAFT_723119</name>
</gene>
<dbReference type="OrthoDB" id="3531276at2759"/>
<dbReference type="RefSeq" id="XP_024736422.1">
    <property type="nucleotide sequence ID" value="XM_024888581.1"/>
</dbReference>
<dbReference type="InParanoid" id="A0A2J6T955"/>
<sequence>MMAQIQQELKVNRKYGQPPPFTPDPTPIFTSVLQNLTLATEAVLGVKLNYTDTGYDEGCQISAPWEFNETFVRAFQGAMNTLAALPGNVWFAGPEVSPWIERRDHSNDLINYCGEDGTRMALGHARAAVEMMEYDPGYRYGDFHCGTYFVEE</sequence>
<evidence type="ECO:0000313" key="2">
    <source>
        <dbReference type="Proteomes" id="UP000235371"/>
    </source>
</evidence>
<evidence type="ECO:0000313" key="1">
    <source>
        <dbReference type="EMBL" id="PMD59518.1"/>
    </source>
</evidence>
<accession>A0A2J6T955</accession>